<feature type="domain" description="C2H2-type" evidence="13">
    <location>
        <begin position="713"/>
        <end position="741"/>
    </location>
</feature>
<feature type="domain" description="C2H2-type" evidence="13">
    <location>
        <begin position="302"/>
        <end position="329"/>
    </location>
</feature>
<evidence type="ECO:0000313" key="16">
    <source>
        <dbReference type="Proteomes" id="UP000069940"/>
    </source>
</evidence>
<evidence type="ECO:0000256" key="1">
    <source>
        <dbReference type="ARBA" id="ARBA00004123"/>
    </source>
</evidence>
<feature type="compositionally biased region" description="Basic and acidic residues" evidence="12">
    <location>
        <begin position="867"/>
        <end position="876"/>
    </location>
</feature>
<evidence type="ECO:0000256" key="11">
    <source>
        <dbReference type="PROSITE-ProRule" id="PRU01263"/>
    </source>
</evidence>
<feature type="domain" description="C2H2-type" evidence="13">
    <location>
        <begin position="770"/>
        <end position="797"/>
    </location>
</feature>
<comment type="subcellular location">
    <subcellularLocation>
        <location evidence="1">Nucleus</location>
    </subcellularLocation>
</comment>
<evidence type="ECO:0000256" key="7">
    <source>
        <dbReference type="ARBA" id="ARBA00023125"/>
    </source>
</evidence>
<dbReference type="Pfam" id="PF00096">
    <property type="entry name" value="zf-C2H2"/>
    <property type="match status" value="4"/>
</dbReference>
<accession>A0ABM1YSR9</accession>
<feature type="binding site" evidence="11">
    <location>
        <position position="21"/>
    </location>
    <ligand>
        <name>Zn(2+)</name>
        <dbReference type="ChEBI" id="CHEBI:29105"/>
    </ligand>
</feature>
<feature type="binding site" evidence="11">
    <location>
        <position position="69"/>
    </location>
    <ligand>
        <name>Zn(2+)</name>
        <dbReference type="ChEBI" id="CHEBI:29105"/>
    </ligand>
</feature>
<keyword evidence="3" id="KW-0677">Repeat</keyword>
<protein>
    <recommendedName>
        <fullName evidence="17">C2h2-type zn-finger protein</fullName>
    </recommendedName>
</protein>
<reference evidence="16" key="1">
    <citation type="journal article" date="2015" name="Proc. Natl. Acad. Sci. U.S.A.">
        <title>Genome sequence of the Asian Tiger mosquito, Aedes albopictus, reveals insights into its biology, genetics, and evolution.</title>
        <authorList>
            <person name="Chen X.G."/>
            <person name="Jiang X."/>
            <person name="Gu J."/>
            <person name="Xu M."/>
            <person name="Wu Y."/>
            <person name="Deng Y."/>
            <person name="Zhang C."/>
            <person name="Bonizzoni M."/>
            <person name="Dermauw W."/>
            <person name="Vontas J."/>
            <person name="Armbruster P."/>
            <person name="Huang X."/>
            <person name="Yang Y."/>
            <person name="Zhang H."/>
            <person name="He W."/>
            <person name="Peng H."/>
            <person name="Liu Y."/>
            <person name="Wu K."/>
            <person name="Chen J."/>
            <person name="Lirakis M."/>
            <person name="Topalis P."/>
            <person name="Van Leeuwen T."/>
            <person name="Hall A.B."/>
            <person name="Jiang X."/>
            <person name="Thorpe C."/>
            <person name="Mueller R.L."/>
            <person name="Sun C."/>
            <person name="Waterhouse R.M."/>
            <person name="Yan G."/>
            <person name="Tu Z.J."/>
            <person name="Fang X."/>
            <person name="James A.A."/>
        </authorList>
    </citation>
    <scope>NUCLEOTIDE SEQUENCE [LARGE SCALE GENOMIC DNA]</scope>
    <source>
        <strain evidence="16">Foshan</strain>
    </source>
</reference>
<dbReference type="SMART" id="SM00355">
    <property type="entry name" value="ZnF_C2H2"/>
    <property type="match status" value="16"/>
</dbReference>
<sequence length="934" mass="107329">MANEGTPTARECNAAELCRTCMNAVDDNKSRRKLVPIFSMVGDVFIANIITQCTAVEIYENDGLPAAICSDCFDTVKLVDAFAKATRNSDAELRQLFKPDSTLKEPDPSDNAGFVEVVEEEVLEEEVLEEIPIEAGTAVTHFLEIKFENSEQMFDETGEEPIELSDDSDSDCIEIDEEEEEPPEELDRLEPGPPRKRSRNPQPRRRKRPIQTEEDLQLSEKEQELFTVIEIPSESHLCCGCLLYFESAEELEAHRLVKHIWKCEYLRKPNSKPSCENCLRQFGTDSGKERHKERIRLLRVIWECKKCHVRFKLPGKRREHLKLHPNDEPKARVARVKETTTEKFGWVCCGILCKATFETEAELIAHGMSEHWADKQAADLQSADKPLQCQVCYQRFVDRVTIARHQRRKYRDKNQQCSRCGLKFISTIDLKAHEVKAHGSDYFKCKICDRNFSLKRTLELHIRTIHMLGKKPRRPQKVPIQTENDLHLSAKEQELFTVIEIPPNSHICCGCLLHFESSEELETHRQMKHVRKNVTTMRPTSKHTCEGCLRLFGTTRGMQYHKTRISMLKVVWECKKCKIMFKLPGKRREHAKLHTDGDPVALVVRVKATTKQALGWVCCGPICSQSFSTEEELIAHGRTSHWIDRKAADLEHADRPEQCQVCFQRFLDRKQIFAHQRRKYKIKKIKCTLCGQAVSSKTELKRHEVKVHNVDGFKCEICGKSYPSASSLTSHIKLMHVKGAQHMCTICGKTFRQSGGLSIHMSCHVEVPQFKCEICLKMFKHKLHLRYHMRTHTGEKPYKCRYCDSAFANHTNWRRHEMTHTGDKPHNCSYCEKSFILRRSLLEHEASHTGGPKPIRKARSRQPKGGQVDENRRVVEVDDEYFSSSSSDSTADNLQQQQQQNAAVASIADQPQTVQSAVYAMYNVVPTASGYVVK</sequence>
<dbReference type="InterPro" id="IPR036236">
    <property type="entry name" value="Znf_C2H2_sf"/>
</dbReference>
<keyword evidence="9" id="KW-0539">Nucleus</keyword>
<evidence type="ECO:0000259" key="13">
    <source>
        <dbReference type="PROSITE" id="PS50157"/>
    </source>
</evidence>
<feature type="domain" description="C2H2-type" evidence="13">
    <location>
        <begin position="685"/>
        <end position="708"/>
    </location>
</feature>
<dbReference type="RefSeq" id="XP_029730797.2">
    <property type="nucleotide sequence ID" value="XM_029874937.2"/>
</dbReference>
<proteinExistence type="predicted"/>
<feature type="region of interest" description="Disordered" evidence="12">
    <location>
        <begin position="176"/>
        <end position="216"/>
    </location>
</feature>
<keyword evidence="6" id="KW-0805">Transcription regulation</keyword>
<name>A0ABM1YSR9_AEDAL</name>
<feature type="domain" description="ZAD" evidence="14">
    <location>
        <begin position="16"/>
        <end position="96"/>
    </location>
</feature>
<feature type="domain" description="C2H2-type" evidence="13">
    <location>
        <begin position="616"/>
        <end position="646"/>
    </location>
</feature>
<evidence type="ECO:0000256" key="6">
    <source>
        <dbReference type="ARBA" id="ARBA00023015"/>
    </source>
</evidence>
<feature type="domain" description="C2H2-type" evidence="13">
    <location>
        <begin position="798"/>
        <end position="825"/>
    </location>
</feature>
<evidence type="ECO:0000256" key="3">
    <source>
        <dbReference type="ARBA" id="ARBA00022737"/>
    </source>
</evidence>
<keyword evidence="2 11" id="KW-0479">Metal-binding</keyword>
<keyword evidence="5 11" id="KW-0862">Zinc</keyword>
<dbReference type="PROSITE" id="PS50157">
    <property type="entry name" value="ZINC_FINGER_C2H2_2"/>
    <property type="match status" value="10"/>
</dbReference>
<feature type="domain" description="C2H2-type" evidence="13">
    <location>
        <begin position="742"/>
        <end position="764"/>
    </location>
</feature>
<feature type="binding site" evidence="11">
    <location>
        <position position="72"/>
    </location>
    <ligand>
        <name>Zn(2+)</name>
        <dbReference type="ChEBI" id="CHEBI:29105"/>
    </ligand>
</feature>
<evidence type="ECO:0000313" key="15">
    <source>
        <dbReference type="EnsemblMetazoa" id="AALFPA23_011838.P16833"/>
    </source>
</evidence>
<dbReference type="InterPro" id="IPR050331">
    <property type="entry name" value="Zinc_finger"/>
</dbReference>
<evidence type="ECO:0008006" key="17">
    <source>
        <dbReference type="Google" id="ProtNLM"/>
    </source>
</evidence>
<feature type="domain" description="C2H2-type" evidence="13">
    <location>
        <begin position="443"/>
        <end position="471"/>
    </location>
</feature>
<dbReference type="InterPro" id="IPR013087">
    <property type="entry name" value="Znf_C2H2_type"/>
</dbReference>
<dbReference type="PROSITE" id="PS00028">
    <property type="entry name" value="ZINC_FINGER_C2H2_1"/>
    <property type="match status" value="11"/>
</dbReference>
<evidence type="ECO:0000256" key="12">
    <source>
        <dbReference type="SAM" id="MobiDB-lite"/>
    </source>
</evidence>
<dbReference type="PANTHER" id="PTHR16515:SF49">
    <property type="entry name" value="GASTRULA ZINC FINGER PROTEIN XLCGF49.1-LIKE-RELATED"/>
    <property type="match status" value="1"/>
</dbReference>
<keyword evidence="4 10" id="KW-0863">Zinc-finger</keyword>
<dbReference type="SMART" id="SM00868">
    <property type="entry name" value="zf-AD"/>
    <property type="match status" value="1"/>
</dbReference>
<dbReference type="GeneID" id="109408735"/>
<keyword evidence="16" id="KW-1185">Reference proteome</keyword>
<feature type="region of interest" description="Disordered" evidence="12">
    <location>
        <begin position="846"/>
        <end position="898"/>
    </location>
</feature>
<keyword evidence="8" id="KW-0804">Transcription</keyword>
<keyword evidence="7" id="KW-0238">DNA-binding</keyword>
<evidence type="ECO:0000256" key="9">
    <source>
        <dbReference type="ARBA" id="ARBA00023242"/>
    </source>
</evidence>
<feature type="compositionally biased region" description="Low complexity" evidence="12">
    <location>
        <begin position="883"/>
        <end position="898"/>
    </location>
</feature>
<feature type="domain" description="C2H2-type" evidence="13">
    <location>
        <begin position="826"/>
        <end position="853"/>
    </location>
</feature>
<dbReference type="InterPro" id="IPR012934">
    <property type="entry name" value="Znf_AD"/>
</dbReference>
<feature type="compositionally biased region" description="Basic residues" evidence="12">
    <location>
        <begin position="194"/>
        <end position="209"/>
    </location>
</feature>
<dbReference type="PROSITE" id="PS51915">
    <property type="entry name" value="ZAD"/>
    <property type="match status" value="1"/>
</dbReference>
<dbReference type="Pfam" id="PF07776">
    <property type="entry name" value="zf-AD"/>
    <property type="match status" value="1"/>
</dbReference>
<feature type="binding site" evidence="11">
    <location>
        <position position="18"/>
    </location>
    <ligand>
        <name>Zn(2+)</name>
        <dbReference type="ChEBI" id="CHEBI:29105"/>
    </ligand>
</feature>
<dbReference type="Proteomes" id="UP000069940">
    <property type="component" value="Unassembled WGS sequence"/>
</dbReference>
<dbReference type="SUPFAM" id="SSF57716">
    <property type="entry name" value="Glucocorticoid receptor-like (DNA-binding domain)"/>
    <property type="match status" value="1"/>
</dbReference>
<organism evidence="15 16">
    <name type="scientific">Aedes albopictus</name>
    <name type="common">Asian tiger mosquito</name>
    <name type="synonym">Stegomyia albopicta</name>
    <dbReference type="NCBI Taxonomy" id="7160"/>
    <lineage>
        <taxon>Eukaryota</taxon>
        <taxon>Metazoa</taxon>
        <taxon>Ecdysozoa</taxon>
        <taxon>Arthropoda</taxon>
        <taxon>Hexapoda</taxon>
        <taxon>Insecta</taxon>
        <taxon>Pterygota</taxon>
        <taxon>Neoptera</taxon>
        <taxon>Endopterygota</taxon>
        <taxon>Diptera</taxon>
        <taxon>Nematocera</taxon>
        <taxon>Culicoidea</taxon>
        <taxon>Culicidae</taxon>
        <taxon>Culicinae</taxon>
        <taxon>Aedini</taxon>
        <taxon>Aedes</taxon>
        <taxon>Stegomyia</taxon>
    </lineage>
</organism>
<evidence type="ECO:0000256" key="8">
    <source>
        <dbReference type="ARBA" id="ARBA00023163"/>
    </source>
</evidence>
<evidence type="ECO:0000259" key="14">
    <source>
        <dbReference type="PROSITE" id="PS51915"/>
    </source>
</evidence>
<dbReference type="Gene3D" id="3.30.160.60">
    <property type="entry name" value="Classic Zinc Finger"/>
    <property type="match status" value="7"/>
</dbReference>
<dbReference type="Gene3D" id="3.40.1800.20">
    <property type="match status" value="1"/>
</dbReference>
<evidence type="ECO:0000256" key="5">
    <source>
        <dbReference type="ARBA" id="ARBA00022833"/>
    </source>
</evidence>
<reference evidence="15" key="2">
    <citation type="submission" date="2025-05" db="UniProtKB">
        <authorList>
            <consortium name="EnsemblMetazoa"/>
        </authorList>
    </citation>
    <scope>IDENTIFICATION</scope>
    <source>
        <strain evidence="15">Foshan</strain>
    </source>
</reference>
<evidence type="ECO:0000256" key="2">
    <source>
        <dbReference type="ARBA" id="ARBA00022723"/>
    </source>
</evidence>
<feature type="domain" description="C2H2-type" evidence="13">
    <location>
        <begin position="572"/>
        <end position="599"/>
    </location>
</feature>
<dbReference type="PANTHER" id="PTHR16515">
    <property type="entry name" value="PR DOMAIN ZINC FINGER PROTEIN"/>
    <property type="match status" value="1"/>
</dbReference>
<evidence type="ECO:0000256" key="10">
    <source>
        <dbReference type="PROSITE-ProRule" id="PRU00042"/>
    </source>
</evidence>
<dbReference type="EnsemblMetazoa" id="AALFPA23_011838.R16833">
    <property type="protein sequence ID" value="AALFPA23_011838.P16833"/>
    <property type="gene ID" value="AALFPA23_011838"/>
</dbReference>
<dbReference type="SUPFAM" id="SSF57667">
    <property type="entry name" value="beta-beta-alpha zinc fingers"/>
    <property type="match status" value="6"/>
</dbReference>
<evidence type="ECO:0000256" key="4">
    <source>
        <dbReference type="ARBA" id="ARBA00022771"/>
    </source>
</evidence>